<reference evidence="1" key="1">
    <citation type="submission" date="2022-01" db="EMBL/GenBank/DDBJ databases">
        <authorList>
            <person name="Braso-Vives M."/>
        </authorList>
    </citation>
    <scope>NUCLEOTIDE SEQUENCE</scope>
</reference>
<name>A0A8J9YUZ2_BRALA</name>
<protein>
    <submittedName>
        <fullName evidence="1">Hypp6472 protein</fullName>
    </submittedName>
</protein>
<dbReference type="AlphaFoldDB" id="A0A8J9YUZ2"/>
<proteinExistence type="predicted"/>
<dbReference type="Proteomes" id="UP000838412">
    <property type="component" value="Chromosome 12"/>
</dbReference>
<accession>A0A8J9YUZ2</accession>
<dbReference type="EMBL" id="OV696697">
    <property type="protein sequence ID" value="CAH1242162.1"/>
    <property type="molecule type" value="Genomic_DNA"/>
</dbReference>
<gene>
    <name evidence="1" type="primary">Hypp6472</name>
    <name evidence="1" type="ORF">BLAG_LOCUS5487</name>
</gene>
<evidence type="ECO:0000313" key="1">
    <source>
        <dbReference type="EMBL" id="CAH1242162.1"/>
    </source>
</evidence>
<evidence type="ECO:0000313" key="2">
    <source>
        <dbReference type="Proteomes" id="UP000838412"/>
    </source>
</evidence>
<keyword evidence="2" id="KW-1185">Reference proteome</keyword>
<sequence>MIYNRERTATMDEDLMNLDLTGFNEDTYDFDWDTADLKANLEAMLEAGEPSGGPGPAQDDQNVKETYIDTLETILEDLLDPHQPAADPTEWDPNGLLTILDTIPNPQQGTQPLHYHLQQAAPVTRYRRIAPKPLPAAPPVYINLHSPPSTFVPLISPPATTGLIPHQPNGPIFPVPVMMGSFGGIHSIQPYHLNPPIAMASPRPIHWCCISSGAPPQLLPPYFF</sequence>
<organism evidence="1 2">
    <name type="scientific">Branchiostoma lanceolatum</name>
    <name type="common">Common lancelet</name>
    <name type="synonym">Amphioxus lanceolatum</name>
    <dbReference type="NCBI Taxonomy" id="7740"/>
    <lineage>
        <taxon>Eukaryota</taxon>
        <taxon>Metazoa</taxon>
        <taxon>Chordata</taxon>
        <taxon>Cephalochordata</taxon>
        <taxon>Leptocardii</taxon>
        <taxon>Amphioxiformes</taxon>
        <taxon>Branchiostomatidae</taxon>
        <taxon>Branchiostoma</taxon>
    </lineage>
</organism>